<evidence type="ECO:0000313" key="2">
    <source>
        <dbReference type="Proteomes" id="UP000041254"/>
    </source>
</evidence>
<dbReference type="AlphaFoldDB" id="A0A0G4G6J1"/>
<reference evidence="1 2" key="1">
    <citation type="submission" date="2014-11" db="EMBL/GenBank/DDBJ databases">
        <authorList>
            <person name="Zhu J."/>
            <person name="Qi W."/>
            <person name="Song R."/>
        </authorList>
    </citation>
    <scope>NUCLEOTIDE SEQUENCE [LARGE SCALE GENOMIC DNA]</scope>
</reference>
<sequence length="181" mass="19802">MRGDLLGAKWNGWIWRVDIPYLDEEEGEDVYISHLEGGEVTGLEVVYGPGCSILTLDYSNDQIRHIMADDEDAKSNSGPTAFDVTPWRGSHRFEHKVIIGGYNMNGEGETKPSEPRRATKFVIDGVDCAIASQTDTRIEGVIPAVESPAHGEELVDVAVHFSDGTTSVVPKSWLWADPGSS</sequence>
<evidence type="ECO:0000313" key="1">
    <source>
        <dbReference type="EMBL" id="CEM23966.1"/>
    </source>
</evidence>
<dbReference type="InParanoid" id="A0A0G4G6J1"/>
<protein>
    <recommendedName>
        <fullName evidence="3">IPT/TIG domain-containing protein</fullName>
    </recommendedName>
</protein>
<keyword evidence="2" id="KW-1185">Reference proteome</keyword>
<gene>
    <name evidence="1" type="ORF">Vbra_6144</name>
</gene>
<organism evidence="1 2">
    <name type="scientific">Vitrella brassicaformis (strain CCMP3155)</name>
    <dbReference type="NCBI Taxonomy" id="1169540"/>
    <lineage>
        <taxon>Eukaryota</taxon>
        <taxon>Sar</taxon>
        <taxon>Alveolata</taxon>
        <taxon>Colpodellida</taxon>
        <taxon>Vitrellaceae</taxon>
        <taxon>Vitrella</taxon>
    </lineage>
</organism>
<name>A0A0G4G6J1_VITBC</name>
<dbReference type="Proteomes" id="UP000041254">
    <property type="component" value="Unassembled WGS sequence"/>
</dbReference>
<dbReference type="VEuPathDB" id="CryptoDB:Vbra_6144"/>
<proteinExistence type="predicted"/>
<dbReference type="PhylomeDB" id="A0A0G4G6J1"/>
<dbReference type="EMBL" id="CDMY01000574">
    <property type="protein sequence ID" value="CEM23966.1"/>
    <property type="molecule type" value="Genomic_DNA"/>
</dbReference>
<evidence type="ECO:0008006" key="3">
    <source>
        <dbReference type="Google" id="ProtNLM"/>
    </source>
</evidence>
<accession>A0A0G4G6J1</accession>